<reference evidence="11 16" key="6">
    <citation type="submission" date="2019-07" db="EMBL/GenBank/DDBJ databases">
        <title>Genome sequencing of Parabacteroides distasonis iSURF_7.</title>
        <authorList>
            <person name="Degefu H.N."/>
            <person name="Ruoff K.L."/>
            <person name="Price C.E."/>
            <person name="Valls R.A."/>
            <person name="O'Toole G.A."/>
        </authorList>
    </citation>
    <scope>NUCLEOTIDE SEQUENCE [LARGE SCALE GENOMIC DNA]</scope>
    <source>
        <strain evidence="11 16">CFPLTA003_1B</strain>
    </source>
</reference>
<evidence type="ECO:0000313" key="18">
    <source>
        <dbReference type="Proteomes" id="UP000441358"/>
    </source>
</evidence>
<dbReference type="InterPro" id="IPR045736">
    <property type="entry name" value="START_2"/>
</dbReference>
<dbReference type="Proteomes" id="UP001210126">
    <property type="component" value="Unassembled WGS sequence"/>
</dbReference>
<evidence type="ECO:0000313" key="12">
    <source>
        <dbReference type="EMBL" id="WET63958.1"/>
    </source>
</evidence>
<reference evidence="14" key="2">
    <citation type="submission" date="2017-04" db="EMBL/GenBank/DDBJ databases">
        <title>Function of individual gut microbiota members based on whole genome sequencing of pure cultures obtained from chicken caecum.</title>
        <authorList>
            <person name="Medvecky M."/>
            <person name="Cejkova D."/>
            <person name="Polansky O."/>
            <person name="Karasova D."/>
            <person name="Kubasova T."/>
            <person name="Cizek A."/>
            <person name="Rychlik I."/>
        </authorList>
    </citation>
    <scope>NUCLEOTIDE SEQUENCE [LARGE SCALE GENOMIC DNA]</scope>
    <source>
        <strain evidence="14">An199</strain>
    </source>
</reference>
<dbReference type="Proteomes" id="UP000501982">
    <property type="component" value="Chromosome"/>
</dbReference>
<dbReference type="OrthoDB" id="667567at2"/>
<evidence type="ECO:0000313" key="2">
    <source>
        <dbReference type="EMBL" id="CUM95046.1"/>
    </source>
</evidence>
<reference evidence="2 13" key="1">
    <citation type="submission" date="2015-09" db="EMBL/GenBank/DDBJ databases">
        <authorList>
            <consortium name="Pathogen Informatics"/>
        </authorList>
    </citation>
    <scope>NUCLEOTIDE SEQUENCE [LARGE SCALE GENOMIC DNA]</scope>
    <source>
        <strain evidence="2 13">2789STDY5608872</strain>
    </source>
</reference>
<gene>
    <name evidence="8" type="ORF">B5F32_00815</name>
    <name evidence="10" type="ORF">DW782_05445</name>
    <name evidence="2" type="ORF">ERS852429_01260</name>
    <name evidence="11" type="ORF">FSA05_08100</name>
    <name evidence="5" type="ORF">GKD66_04760</name>
    <name evidence="4" type="ORF">GKD67_09855</name>
    <name evidence="6" type="ORF">GKD68_10155</name>
    <name evidence="7" type="ORF">GKD70_14020</name>
    <name evidence="9" type="ORF">HHO38_18915</name>
    <name evidence="12" type="ORF">P2T59_19990</name>
    <name evidence="3" type="ORF">PN599_03765</name>
</gene>
<dbReference type="OMA" id="DNVNSRG"/>
<proteinExistence type="predicted"/>
<dbReference type="SUPFAM" id="SSF55961">
    <property type="entry name" value="Bet v1-like"/>
    <property type="match status" value="1"/>
</dbReference>
<dbReference type="EMBL" id="WKMC01000002">
    <property type="protein sequence ID" value="MRZ49555.1"/>
    <property type="molecule type" value="Genomic_DNA"/>
</dbReference>
<dbReference type="EMBL" id="QSJN01000002">
    <property type="protein sequence ID" value="RHD77392.1"/>
    <property type="molecule type" value="Genomic_DNA"/>
</dbReference>
<reference evidence="12" key="9">
    <citation type="submission" date="2023-03" db="EMBL/GenBank/DDBJ databases">
        <title>Parabacteroides distasonis, a bacteria resistant against UC.</title>
        <authorList>
            <person name="Dai W."/>
        </authorList>
    </citation>
    <scope>NUCLEOTIDE SEQUENCE</scope>
    <source>
        <strain evidence="12">F1-28</strain>
    </source>
</reference>
<evidence type="ECO:0000313" key="6">
    <source>
        <dbReference type="EMBL" id="MRZ55113.1"/>
    </source>
</evidence>
<dbReference type="EMBL" id="NFJX01000001">
    <property type="protein sequence ID" value="OUP22776.1"/>
    <property type="molecule type" value="Genomic_DNA"/>
</dbReference>
<evidence type="ECO:0000313" key="16">
    <source>
        <dbReference type="Proteomes" id="UP000315827"/>
    </source>
</evidence>
<dbReference type="Proteomes" id="UP000315827">
    <property type="component" value="Unassembled WGS sequence"/>
</dbReference>
<dbReference type="GeneID" id="93523554"/>
<dbReference type="EMBL" id="CP051672">
    <property type="protein sequence ID" value="QJE30226.1"/>
    <property type="molecule type" value="Genomic_DNA"/>
</dbReference>
<dbReference type="EMBL" id="WKMY01000005">
    <property type="protein sequence ID" value="MRY93526.1"/>
    <property type="molecule type" value="Genomic_DNA"/>
</dbReference>
<evidence type="ECO:0000313" key="11">
    <source>
        <dbReference type="EMBL" id="TWV62977.1"/>
    </source>
</evidence>
<evidence type="ECO:0000313" key="7">
    <source>
        <dbReference type="EMBL" id="MSB74382.1"/>
    </source>
</evidence>
<evidence type="ECO:0000313" key="17">
    <source>
        <dbReference type="Proteomes" id="UP000432516"/>
    </source>
</evidence>
<dbReference type="Proteomes" id="UP001221009">
    <property type="component" value="Chromosome"/>
</dbReference>
<dbReference type="EMBL" id="JAQMPJ010000002">
    <property type="protein sequence ID" value="MDB9004123.1"/>
    <property type="molecule type" value="Genomic_DNA"/>
</dbReference>
<evidence type="ECO:0000313" key="14">
    <source>
        <dbReference type="Proteomes" id="UP000195950"/>
    </source>
</evidence>
<evidence type="ECO:0000313" key="15">
    <source>
        <dbReference type="Proteomes" id="UP000284660"/>
    </source>
</evidence>
<evidence type="ECO:0000313" key="10">
    <source>
        <dbReference type="EMBL" id="RHD77392.1"/>
    </source>
</evidence>
<reference evidence="9 21" key="7">
    <citation type="submission" date="2020-04" db="EMBL/GenBank/DDBJ databases">
        <title>Complete Genomes and Methylome analysis of CBBP consortium that reverse antibiotic-induced susceptibility to vancomycin-resistant Enterococcus faecium infection.</title>
        <authorList>
            <person name="Fomenkov A."/>
            <person name="Zhang Z."/>
            <person name="Pamer E."/>
            <person name="Roberts R.J."/>
        </authorList>
    </citation>
    <scope>NUCLEOTIDE SEQUENCE [LARGE SCALE GENOMIC DNA]</scope>
    <source>
        <strain evidence="21">CBBP</strain>
        <strain evidence="9">CBBP-1</strain>
    </source>
</reference>
<dbReference type="EMBL" id="CYXP01000002">
    <property type="protein sequence ID" value="CUM95046.1"/>
    <property type="molecule type" value="Genomic_DNA"/>
</dbReference>
<dbReference type="AlphaFoldDB" id="A0A173SYH0"/>
<evidence type="ECO:0000313" key="8">
    <source>
        <dbReference type="EMBL" id="OUP22776.1"/>
    </source>
</evidence>
<dbReference type="Proteomes" id="UP000441609">
    <property type="component" value="Unassembled WGS sequence"/>
</dbReference>
<dbReference type="Proteomes" id="UP000441358">
    <property type="component" value="Unassembled WGS sequence"/>
</dbReference>
<dbReference type="InterPro" id="IPR023393">
    <property type="entry name" value="START-like_dom_sf"/>
</dbReference>
<sequence length="127" mass="15012">MKKEKFHIEYIFDKVSRRSLWNHLTTALGLSAWFADEVIINDNLYTFKWSKEAQEATVIDSKPENFIRYRWVDEEDENAYFEFIIHTIELTGSTALEITDFSEPGEKKDSINLWDSQVEDLKRTLGI</sequence>
<evidence type="ECO:0000313" key="5">
    <source>
        <dbReference type="EMBL" id="MRZ49555.1"/>
    </source>
</evidence>
<dbReference type="Proteomes" id="UP000095591">
    <property type="component" value="Unassembled WGS sequence"/>
</dbReference>
<evidence type="ECO:0000313" key="3">
    <source>
        <dbReference type="EMBL" id="MDB9004123.1"/>
    </source>
</evidence>
<dbReference type="EMBL" id="WKMO01000012">
    <property type="protein sequence ID" value="MSB74382.1"/>
    <property type="molecule type" value="Genomic_DNA"/>
</dbReference>
<name>A0A173SYH0_PARDI</name>
<organism evidence="2 13">
    <name type="scientific">Parabacteroides distasonis</name>
    <dbReference type="NCBI Taxonomy" id="823"/>
    <lineage>
        <taxon>Bacteria</taxon>
        <taxon>Pseudomonadati</taxon>
        <taxon>Bacteroidota</taxon>
        <taxon>Bacteroidia</taxon>
        <taxon>Bacteroidales</taxon>
        <taxon>Tannerellaceae</taxon>
        <taxon>Parabacteroides</taxon>
    </lineage>
</organism>
<accession>A0A173SYH0</accession>
<dbReference type="Pfam" id="PF19569">
    <property type="entry name" value="START_2"/>
    <property type="match status" value="1"/>
</dbReference>
<evidence type="ECO:0000313" key="13">
    <source>
        <dbReference type="Proteomes" id="UP000095591"/>
    </source>
</evidence>
<reference evidence="8" key="3">
    <citation type="journal article" date="2018" name="BMC Genomics">
        <title>Whole genome sequencing and function prediction of 133 gut anaerobes isolated from chicken caecum in pure cultures.</title>
        <authorList>
            <person name="Medvecky M."/>
            <person name="Cejkova D."/>
            <person name="Polansky O."/>
            <person name="Karasova D."/>
            <person name="Kubasova T."/>
            <person name="Cizek A."/>
            <person name="Rychlik I."/>
        </authorList>
    </citation>
    <scope>NUCLEOTIDE SEQUENCE</scope>
    <source>
        <strain evidence="8">An199</strain>
    </source>
</reference>
<dbReference type="EMBL" id="VOHW01000003">
    <property type="protein sequence ID" value="TWV62977.1"/>
    <property type="molecule type" value="Genomic_DNA"/>
</dbReference>
<dbReference type="EMBL" id="WKNE01000006">
    <property type="protein sequence ID" value="MRZ55113.1"/>
    <property type="molecule type" value="Genomic_DNA"/>
</dbReference>
<evidence type="ECO:0000313" key="20">
    <source>
        <dbReference type="Proteomes" id="UP000461276"/>
    </source>
</evidence>
<reference evidence="3" key="8">
    <citation type="submission" date="2023-01" db="EMBL/GenBank/DDBJ databases">
        <title>Human gut microbiome strain richness.</title>
        <authorList>
            <person name="Chen-Liaw A."/>
        </authorList>
    </citation>
    <scope>NUCLEOTIDE SEQUENCE</scope>
    <source>
        <strain evidence="3">RTP21484st1_E5_RTP21484_190118</strain>
    </source>
</reference>
<dbReference type="Proteomes" id="UP000195950">
    <property type="component" value="Unassembled WGS sequence"/>
</dbReference>
<dbReference type="RefSeq" id="WP_005859472.1">
    <property type="nucleotide sequence ID" value="NZ_AP019729.1"/>
</dbReference>
<dbReference type="Proteomes" id="UP000284660">
    <property type="component" value="Unassembled WGS sequence"/>
</dbReference>
<dbReference type="Proteomes" id="UP000432516">
    <property type="component" value="Unassembled WGS sequence"/>
</dbReference>
<dbReference type="Gene3D" id="3.30.530.20">
    <property type="match status" value="1"/>
</dbReference>
<reference evidence="17 18" key="5">
    <citation type="journal article" date="2019" name="Nat. Med.">
        <title>A library of human gut bacterial isolates paired with longitudinal multiomics data enables mechanistic microbiome research.</title>
        <authorList>
            <person name="Poyet M."/>
            <person name="Groussin M."/>
            <person name="Gibbons S.M."/>
            <person name="Avila-Pacheco J."/>
            <person name="Jiang X."/>
            <person name="Kearney S.M."/>
            <person name="Perrotta A.R."/>
            <person name="Berdy B."/>
            <person name="Zhao S."/>
            <person name="Lieberman T.D."/>
            <person name="Swanson P.K."/>
            <person name="Smith M."/>
            <person name="Roesemann S."/>
            <person name="Alexander J.E."/>
            <person name="Rich S.A."/>
            <person name="Livny J."/>
            <person name="Vlamakis H."/>
            <person name="Clish C."/>
            <person name="Bullock K."/>
            <person name="Deik A."/>
            <person name="Scott J."/>
            <person name="Pierce K.A."/>
            <person name="Xavier R.J."/>
            <person name="Alm E.J."/>
        </authorList>
    </citation>
    <scope>NUCLEOTIDE SEQUENCE [LARGE SCALE GENOMIC DNA]</scope>
    <source>
        <strain evidence="6 17">BIOML-A2</strain>
        <strain evidence="7 19">BIOML-A20</strain>
        <strain evidence="5 18">BIOML-A32</strain>
        <strain evidence="4 20">BIOML-A9</strain>
    </source>
</reference>
<dbReference type="Proteomes" id="UP000461276">
    <property type="component" value="Unassembled WGS sequence"/>
</dbReference>
<evidence type="ECO:0000313" key="19">
    <source>
        <dbReference type="Proteomes" id="UP000441609"/>
    </source>
</evidence>
<dbReference type="EMBL" id="CP120353">
    <property type="protein sequence ID" value="WET63958.1"/>
    <property type="molecule type" value="Genomic_DNA"/>
</dbReference>
<protein>
    <submittedName>
        <fullName evidence="3">START-like domain-containing protein</fullName>
    </submittedName>
</protein>
<feature type="domain" description="START-like" evidence="1">
    <location>
        <begin position="2"/>
        <end position="126"/>
    </location>
</feature>
<reference evidence="10 15" key="4">
    <citation type="submission" date="2018-08" db="EMBL/GenBank/DDBJ databases">
        <title>A genome reference for cultivated species of the human gut microbiota.</title>
        <authorList>
            <person name="Zou Y."/>
            <person name="Xue W."/>
            <person name="Luo G."/>
        </authorList>
    </citation>
    <scope>NUCLEOTIDE SEQUENCE [LARGE SCALE GENOMIC DNA]</scope>
    <source>
        <strain evidence="10 15">AM30-4</strain>
    </source>
</reference>
<evidence type="ECO:0000313" key="9">
    <source>
        <dbReference type="EMBL" id="QJE30226.1"/>
    </source>
</evidence>
<evidence type="ECO:0000313" key="4">
    <source>
        <dbReference type="EMBL" id="MRY93526.1"/>
    </source>
</evidence>
<evidence type="ECO:0000313" key="21">
    <source>
        <dbReference type="Proteomes" id="UP000501982"/>
    </source>
</evidence>
<evidence type="ECO:0000259" key="1">
    <source>
        <dbReference type="Pfam" id="PF19569"/>
    </source>
</evidence>